<dbReference type="SMART" id="SM00717">
    <property type="entry name" value="SANT"/>
    <property type="match status" value="2"/>
</dbReference>
<keyword evidence="4" id="KW-0963">Cytoplasm</keyword>
<dbReference type="InterPro" id="IPR001623">
    <property type="entry name" value="DnaJ_domain"/>
</dbReference>
<sequence>MPTIICLDVSLSMTRIAYTNRDNQEITYSQLAVTGINEYLDYLTRHKSMEFVSLLYTELKYRRINCFDLSFLTYTGEINEENYPRVIVTETDETSKEEEEYNEGNSLPVKFEFDVEYLKSLDPKAWKDQDHYAVLGLKDFRYNASDDDVRRAYRAIVLRHHPDKRKGQGENVDPDNDYFTCITRAYEFLGVQPKRRSYDSVDPYFNDDLPTQNEIDKDFFEALAPVFKLNARWSEKKRVPLLGTMDSSRKHVEKFYDFWYDFQSWREYSYMDEEDKEKGQDRDERRWIDKQNKVMRTKRKKEEMARIRQLVDLAYNNDPRIVKFKKEEKDKKLAAKKAKQTAAQALKHLEDQQKREEEAAKLKAEQEEQKRIVEIQKERELQKRALKKERKVLRDLAKSQNYFTKEDNDLIKNIENVEKLCEALKLLELQDLNKKLNEDPVNTVDVFNFAVNELEKQLDEERTRSLQGNYINSLGKNTNNPLTNKKALWNNDNIQLLIKAVNLFPAGTNQRWDVVANFINLHAKNLPENVKFNSKEVLNKAKDIQSSDFSKNDLKFQVNQKAFESFEKGKKELKIVDRSDISEKDPGTPAVNGTAAPKQPIKEVKELKEVKETKEAKPWTKEEQTLLEQAIKTYPVSTPDRWDRIAECIPNRNKKECLKRVKELVDLIVYSTLYDVLVDFTKDYSQIRQVLTKIEHYDKTCLLNVLAACNKQLSTNWGTQSYSQILFVTDLGVGLGKNSIKSLINGNGTSNEPPPLPLPMPSKVSVLCIGNEDDPGFKHGLILYQQLLDTSKQKGQLFIPKFSESKTLNERAVNKMFKQMCEVNFKPFEATLSMGSYFKLESQISLFPEPFPYIIKDVFGSETSRMISKRLEVCGYIKIADIVGSGGSPACVSRHLVFPRIDSSQKKTTSELQKLDTEIKHFFGKNDDDESSSSSVSEESACVLLHGALKVENMAALVLIADDWYGFLYSYADKKKSNLLLSILQPGNNPIPWIGDFRFLGFQLDALPGETYGFPVKTEKKSYSSSSNIISWIRESALQADIQKILRHAKKMPEKTSHFYKELNRIRRNAQSLGFNELIDVLADIFEKEAQMMVGNQESCIQLRFAASELRRSDRDVIKKFEA</sequence>
<feature type="domain" description="J" evidence="9">
    <location>
        <begin position="130"/>
        <end position="202"/>
    </location>
</feature>
<dbReference type="SMART" id="SM00271">
    <property type="entry name" value="DnaJ"/>
    <property type="match status" value="1"/>
</dbReference>
<evidence type="ECO:0000259" key="11">
    <source>
        <dbReference type="PROSITE" id="PS51294"/>
    </source>
</evidence>
<evidence type="ECO:0000256" key="3">
    <source>
        <dbReference type="ARBA" id="ARBA00014469"/>
    </source>
</evidence>
<dbReference type="SUPFAM" id="SSF53300">
    <property type="entry name" value="vWA-like"/>
    <property type="match status" value="1"/>
</dbReference>
<protein>
    <recommendedName>
        <fullName evidence="3">DnaJ homolog subfamily C member 2</fullName>
    </recommendedName>
</protein>
<keyword evidence="7" id="KW-0539">Nucleus</keyword>
<dbReference type="PROSITE" id="PS50090">
    <property type="entry name" value="MYB_LIKE"/>
    <property type="match status" value="1"/>
</dbReference>
<dbReference type="GO" id="GO:0005634">
    <property type="term" value="C:nucleus"/>
    <property type="evidence" value="ECO:0007669"/>
    <property type="project" value="UniProtKB-SubCell"/>
</dbReference>
<dbReference type="PROSITE" id="PS51294">
    <property type="entry name" value="HTH_MYB"/>
    <property type="match status" value="1"/>
</dbReference>
<dbReference type="Pfam" id="PF00226">
    <property type="entry name" value="DnaJ"/>
    <property type="match status" value="1"/>
</dbReference>
<evidence type="ECO:0000256" key="2">
    <source>
        <dbReference type="ARBA" id="ARBA00004514"/>
    </source>
</evidence>
<comment type="subcellular location">
    <subcellularLocation>
        <location evidence="2">Cytoplasm</location>
        <location evidence="2">Cytosol</location>
    </subcellularLocation>
    <subcellularLocation>
        <location evidence="1">Nucleus</location>
    </subcellularLocation>
</comment>
<dbReference type="Gene3D" id="1.10.287.110">
    <property type="entry name" value="DnaJ domain"/>
    <property type="match status" value="1"/>
</dbReference>
<dbReference type="PROSITE" id="PS50076">
    <property type="entry name" value="DNAJ_2"/>
    <property type="match status" value="1"/>
</dbReference>
<evidence type="ECO:0000256" key="7">
    <source>
        <dbReference type="ARBA" id="ARBA00023242"/>
    </source>
</evidence>
<dbReference type="PANTHER" id="PTHR43999:SF1">
    <property type="entry name" value="DNAJ HOMOLOG SUBFAMILY C MEMBER 2"/>
    <property type="match status" value="1"/>
</dbReference>
<dbReference type="Pfam" id="PF19435">
    <property type="entry name" value="IntS14_b-barrel"/>
    <property type="match status" value="1"/>
</dbReference>
<evidence type="ECO:0000259" key="10">
    <source>
        <dbReference type="PROSITE" id="PS50090"/>
    </source>
</evidence>
<dbReference type="Pfam" id="PF21884">
    <property type="entry name" value="ZUO1-like_ZHD"/>
    <property type="match status" value="1"/>
</dbReference>
<dbReference type="GO" id="GO:0006450">
    <property type="term" value="P:regulation of translational fidelity"/>
    <property type="evidence" value="ECO:0007669"/>
    <property type="project" value="InterPro"/>
</dbReference>
<evidence type="ECO:0000259" key="9">
    <source>
        <dbReference type="PROSITE" id="PS50076"/>
    </source>
</evidence>
<dbReference type="CDD" id="cd00167">
    <property type="entry name" value="SANT"/>
    <property type="match status" value="1"/>
</dbReference>
<dbReference type="GO" id="GO:0051083">
    <property type="term" value="P:'de novo' cotranslational protein folding"/>
    <property type="evidence" value="ECO:0007669"/>
    <property type="project" value="InterPro"/>
</dbReference>
<keyword evidence="6" id="KW-0143">Chaperone</keyword>
<evidence type="ECO:0000313" key="12">
    <source>
        <dbReference type="EMBL" id="CAG9800535.1"/>
    </source>
</evidence>
<evidence type="ECO:0000313" key="13">
    <source>
        <dbReference type="Proteomes" id="UP001153620"/>
    </source>
</evidence>
<dbReference type="FunFam" id="1.10.10.60:FF:000180">
    <property type="entry name" value="DnaJ (Hsp40) homolog, subfamily C, member 2"/>
    <property type="match status" value="1"/>
</dbReference>
<dbReference type="InterPro" id="IPR036869">
    <property type="entry name" value="J_dom_sf"/>
</dbReference>
<dbReference type="InterPro" id="IPR054076">
    <property type="entry name" value="ZUO1-like_ZHD"/>
</dbReference>
<dbReference type="InterPro" id="IPR036465">
    <property type="entry name" value="vWFA_dom_sf"/>
</dbReference>
<dbReference type="InterPro" id="IPR001005">
    <property type="entry name" value="SANT/Myb"/>
</dbReference>
<dbReference type="PANTHER" id="PTHR43999">
    <property type="entry name" value="DNAJ HOMOLOG SUBFAMILY C MEMBER 2"/>
    <property type="match status" value="1"/>
</dbReference>
<feature type="domain" description="Myb-like" evidence="10">
    <location>
        <begin position="611"/>
        <end position="665"/>
    </location>
</feature>
<dbReference type="InterPro" id="IPR044634">
    <property type="entry name" value="Zuotin/DnaJC2"/>
</dbReference>
<dbReference type="GO" id="GO:0030544">
    <property type="term" value="F:Hsp70 protein binding"/>
    <property type="evidence" value="ECO:0007669"/>
    <property type="project" value="InterPro"/>
</dbReference>
<dbReference type="SUPFAM" id="SSF46689">
    <property type="entry name" value="Homeodomain-like"/>
    <property type="match status" value="1"/>
</dbReference>
<dbReference type="GO" id="GO:0032991">
    <property type="term" value="C:protein-containing complex"/>
    <property type="evidence" value="ECO:0007669"/>
    <property type="project" value="UniProtKB-ARBA"/>
</dbReference>
<reference evidence="12" key="1">
    <citation type="submission" date="2022-01" db="EMBL/GenBank/DDBJ databases">
        <authorList>
            <person name="King R."/>
        </authorList>
    </citation>
    <scope>NUCLEOTIDE SEQUENCE</scope>
</reference>
<dbReference type="EMBL" id="OU895877">
    <property type="protein sequence ID" value="CAG9800535.1"/>
    <property type="molecule type" value="Genomic_DNA"/>
</dbReference>
<dbReference type="InterPro" id="IPR017930">
    <property type="entry name" value="Myb_dom"/>
</dbReference>
<keyword evidence="5" id="KW-0677">Repeat</keyword>
<dbReference type="InterPro" id="IPR042569">
    <property type="entry name" value="RAC_head_sf"/>
</dbReference>
<proteinExistence type="predicted"/>
<evidence type="ECO:0000256" key="8">
    <source>
        <dbReference type="SAM" id="Coils"/>
    </source>
</evidence>
<dbReference type="InterPro" id="IPR046471">
    <property type="entry name" value="IntS14_C"/>
</dbReference>
<dbReference type="Pfam" id="PF16717">
    <property type="entry name" value="RAC_head"/>
    <property type="match status" value="1"/>
</dbReference>
<evidence type="ECO:0000256" key="1">
    <source>
        <dbReference type="ARBA" id="ARBA00004123"/>
    </source>
</evidence>
<evidence type="ECO:0000256" key="6">
    <source>
        <dbReference type="ARBA" id="ARBA00023186"/>
    </source>
</evidence>
<dbReference type="InterPro" id="IPR009057">
    <property type="entry name" value="Homeodomain-like_sf"/>
</dbReference>
<dbReference type="CDD" id="cd06257">
    <property type="entry name" value="DnaJ"/>
    <property type="match status" value="1"/>
</dbReference>
<dbReference type="InterPro" id="IPR032003">
    <property type="entry name" value="RAC_head"/>
</dbReference>
<dbReference type="GO" id="GO:0043022">
    <property type="term" value="F:ribosome binding"/>
    <property type="evidence" value="ECO:0007669"/>
    <property type="project" value="InterPro"/>
</dbReference>
<keyword evidence="8" id="KW-0175">Coiled coil</keyword>
<dbReference type="Pfam" id="PF23082">
    <property type="entry name" value="Myb_DNA-binding_2"/>
    <property type="match status" value="2"/>
</dbReference>
<evidence type="ECO:0000256" key="5">
    <source>
        <dbReference type="ARBA" id="ARBA00022737"/>
    </source>
</evidence>
<dbReference type="Gene3D" id="1.10.8.840">
    <property type="entry name" value="Ribosome-associated complex head domain"/>
    <property type="match status" value="1"/>
</dbReference>
<name>A0A9N9RNG3_9DIPT</name>
<dbReference type="AlphaFoldDB" id="A0A9N9RNG3"/>
<dbReference type="Gene3D" id="1.10.10.60">
    <property type="entry name" value="Homeodomain-like"/>
    <property type="match status" value="2"/>
</dbReference>
<gene>
    <name evidence="12" type="ORF">CHIRRI_LOCUS3477</name>
</gene>
<reference evidence="12" key="2">
    <citation type="submission" date="2022-10" db="EMBL/GenBank/DDBJ databases">
        <authorList>
            <consortium name="ENA_rothamsted_submissions"/>
            <consortium name="culmorum"/>
            <person name="King R."/>
        </authorList>
    </citation>
    <scope>NUCLEOTIDE SEQUENCE</scope>
</reference>
<organism evidence="12 13">
    <name type="scientific">Chironomus riparius</name>
    <dbReference type="NCBI Taxonomy" id="315576"/>
    <lineage>
        <taxon>Eukaryota</taxon>
        <taxon>Metazoa</taxon>
        <taxon>Ecdysozoa</taxon>
        <taxon>Arthropoda</taxon>
        <taxon>Hexapoda</taxon>
        <taxon>Insecta</taxon>
        <taxon>Pterygota</taxon>
        <taxon>Neoptera</taxon>
        <taxon>Endopterygota</taxon>
        <taxon>Diptera</taxon>
        <taxon>Nematocera</taxon>
        <taxon>Chironomoidea</taxon>
        <taxon>Chironomidae</taxon>
        <taxon>Chironominae</taxon>
        <taxon>Chironomus</taxon>
    </lineage>
</organism>
<evidence type="ECO:0000256" key="4">
    <source>
        <dbReference type="ARBA" id="ARBA00022490"/>
    </source>
</evidence>
<feature type="domain" description="HTH myb-type" evidence="11">
    <location>
        <begin position="618"/>
        <end position="669"/>
    </location>
</feature>
<dbReference type="Proteomes" id="UP001153620">
    <property type="component" value="Chromosome 1"/>
</dbReference>
<keyword evidence="13" id="KW-1185">Reference proteome</keyword>
<dbReference type="InterPro" id="IPR045814">
    <property type="entry name" value="IntS14_b-barrel"/>
</dbReference>
<feature type="coiled-coil region" evidence="8">
    <location>
        <begin position="332"/>
        <end position="383"/>
    </location>
</feature>
<dbReference type="OrthoDB" id="2374335at2759"/>
<dbReference type="SUPFAM" id="SSF46565">
    <property type="entry name" value="Chaperone J-domain"/>
    <property type="match status" value="1"/>
</dbReference>
<dbReference type="GO" id="GO:0005829">
    <property type="term" value="C:cytosol"/>
    <property type="evidence" value="ECO:0007669"/>
    <property type="project" value="UniProtKB-SubCell"/>
</dbReference>
<accession>A0A9N9RNG3</accession>
<dbReference type="Pfam" id="PF20504">
    <property type="entry name" value="IntS14_C"/>
    <property type="match status" value="1"/>
</dbReference>